<sequence>MKRSIIILAMALLWISPALAEDTQGVNFHFSNSDATGTKSSASFNPDGPGTGWSQTFDSGATLNSDGSWSIPLGDGEGNGITVRTAPVFDE</sequence>
<dbReference type="AlphaFoldDB" id="A0A8J6N0Q5"/>
<comment type="caution">
    <text evidence="3">The sequence shown here is derived from an EMBL/GenBank/DDBJ whole genome shotgun (WGS) entry which is preliminary data.</text>
</comment>
<name>A0A8J6N0Q5_9DELT</name>
<feature type="compositionally biased region" description="Polar residues" evidence="1">
    <location>
        <begin position="52"/>
        <end position="68"/>
    </location>
</feature>
<evidence type="ECO:0000313" key="4">
    <source>
        <dbReference type="Proteomes" id="UP000650524"/>
    </source>
</evidence>
<gene>
    <name evidence="3" type="ORF">H8E19_07365</name>
</gene>
<feature type="compositionally biased region" description="Polar residues" evidence="1">
    <location>
        <begin position="31"/>
        <end position="44"/>
    </location>
</feature>
<feature type="chain" id="PRO_5035212430" description="PEP-CTERM sorting domain-containing protein" evidence="2">
    <location>
        <begin position="21"/>
        <end position="91"/>
    </location>
</feature>
<feature type="region of interest" description="Disordered" evidence="1">
    <location>
        <begin position="31"/>
        <end position="91"/>
    </location>
</feature>
<evidence type="ECO:0000256" key="1">
    <source>
        <dbReference type="SAM" id="MobiDB-lite"/>
    </source>
</evidence>
<evidence type="ECO:0000313" key="3">
    <source>
        <dbReference type="EMBL" id="MBC8177209.1"/>
    </source>
</evidence>
<feature type="signal peptide" evidence="2">
    <location>
        <begin position="1"/>
        <end position="20"/>
    </location>
</feature>
<keyword evidence="2" id="KW-0732">Signal</keyword>
<proteinExistence type="predicted"/>
<dbReference type="EMBL" id="JACNJD010000198">
    <property type="protein sequence ID" value="MBC8177209.1"/>
    <property type="molecule type" value="Genomic_DNA"/>
</dbReference>
<evidence type="ECO:0008006" key="5">
    <source>
        <dbReference type="Google" id="ProtNLM"/>
    </source>
</evidence>
<reference evidence="3 4" key="1">
    <citation type="submission" date="2020-08" db="EMBL/GenBank/DDBJ databases">
        <title>Bridging the membrane lipid divide: bacteria of the FCB group superphylum have the potential to synthesize archaeal ether lipids.</title>
        <authorList>
            <person name="Villanueva L."/>
            <person name="Von Meijenfeldt F.A.B."/>
            <person name="Westbye A.B."/>
            <person name="Yadav S."/>
            <person name="Hopmans E.C."/>
            <person name="Dutilh B.E."/>
            <person name="Sinninghe Damste J.S."/>
        </authorList>
    </citation>
    <scope>NUCLEOTIDE SEQUENCE [LARGE SCALE GENOMIC DNA]</scope>
    <source>
        <strain evidence="3">NIOZ-UU27</strain>
    </source>
</reference>
<organism evidence="3 4">
    <name type="scientific">Candidatus Desulfacyla euxinica</name>
    <dbReference type="NCBI Taxonomy" id="2841693"/>
    <lineage>
        <taxon>Bacteria</taxon>
        <taxon>Deltaproteobacteria</taxon>
        <taxon>Candidatus Desulfacyla</taxon>
    </lineage>
</organism>
<dbReference type="Proteomes" id="UP000650524">
    <property type="component" value="Unassembled WGS sequence"/>
</dbReference>
<evidence type="ECO:0000256" key="2">
    <source>
        <dbReference type="SAM" id="SignalP"/>
    </source>
</evidence>
<protein>
    <recommendedName>
        <fullName evidence="5">PEP-CTERM sorting domain-containing protein</fullName>
    </recommendedName>
</protein>
<accession>A0A8J6N0Q5</accession>